<dbReference type="GeneID" id="66058134"/>
<keyword evidence="1" id="KW-0812">Transmembrane</keyword>
<sequence length="107" mass="11783">MVRVADTADAPGRFRDDVESHKNSDFIKLRSKFRFVVLTLVLATDGSSLIAIATASLAVSVSGVSSDIPEKPFRTLPMPIRDSISNDCIKAYKMISRIRRSLPLPHP</sequence>
<dbReference type="WBParaSite" id="Bm1465.1">
    <property type="protein sequence ID" value="Bm1465.1"/>
    <property type="gene ID" value="WBGene00221726"/>
</dbReference>
<evidence type="ECO:0000313" key="6">
    <source>
        <dbReference type="WormBase" id="Bm1465"/>
    </source>
</evidence>
<dbReference type="WormBase" id="Bm1465">
    <property type="protein sequence ID" value="BM29204"/>
    <property type="gene ID" value="WBGene00221726"/>
</dbReference>
<keyword evidence="1" id="KW-0472">Membrane</keyword>
<evidence type="ECO:0000313" key="5">
    <source>
        <dbReference type="WBParaSite" id="Bm1465.1"/>
    </source>
</evidence>
<name>A0A1U7F1U3_BRUMA</name>
<dbReference type="KEGG" id="bmy:BM_BM1465"/>
<reference evidence="3" key="3">
    <citation type="submission" date="2019-04" db="EMBL/GenBank/DDBJ databases">
        <authorList>
            <person name="Howe K."/>
            <person name="Paulini M."/>
            <person name="Williams G."/>
        </authorList>
    </citation>
    <scope>NUCLEOTIDE SEQUENCE [LARGE SCALE GENOMIC DNA]</scope>
    <source>
        <strain evidence="3">FR3</strain>
    </source>
</reference>
<dbReference type="Proteomes" id="UP000006672">
    <property type="component" value="Unassembled WGS sequence"/>
</dbReference>
<dbReference type="CTD" id="66058134"/>
<evidence type="ECO:0000313" key="4">
    <source>
        <dbReference type="Proteomes" id="UP000006672"/>
    </source>
</evidence>
<reference evidence="5" key="4">
    <citation type="submission" date="2019-12" db="UniProtKB">
        <authorList>
            <consortium name="WormBaseParasite"/>
        </authorList>
    </citation>
    <scope>IDENTIFICATION</scope>
</reference>
<dbReference type="EMBL" id="CAAKNF010000192">
    <property type="protein sequence ID" value="VIO91131.1"/>
    <property type="molecule type" value="Genomic_DNA"/>
</dbReference>
<accession>A0A4E9F2Y0</accession>
<dbReference type="AlphaFoldDB" id="A0A1U7F1U3"/>
<feature type="transmembrane region" description="Helical" evidence="1">
    <location>
        <begin position="35"/>
        <end position="59"/>
    </location>
</feature>
<evidence type="ECO:0000313" key="3">
    <source>
        <dbReference type="EMBL" id="VIO91131.1"/>
    </source>
</evidence>
<protein>
    <submittedName>
        <fullName evidence="2 5">Bm1465</fullName>
    </submittedName>
</protein>
<evidence type="ECO:0000256" key="1">
    <source>
        <dbReference type="SAM" id="Phobius"/>
    </source>
</evidence>
<reference evidence="2" key="2">
    <citation type="submission" date="2012-12" db="EMBL/GenBank/DDBJ databases">
        <authorList>
            <consortium name="WormBase Consortium"/>
            <person name="Ghedin E."/>
            <person name="Paulini M."/>
        </authorList>
    </citation>
    <scope>NUCLEOTIDE SEQUENCE</scope>
    <source>
        <strain evidence="2">FR3</strain>
    </source>
</reference>
<keyword evidence="1" id="KW-1133">Transmembrane helix</keyword>
<keyword evidence="4" id="KW-1185">Reference proteome</keyword>
<evidence type="ECO:0000313" key="2">
    <source>
        <dbReference type="EMBL" id="CDP99262.1"/>
    </source>
</evidence>
<proteinExistence type="predicted"/>
<gene>
    <name evidence="2 5 6" type="ORF">Bm1465</name>
    <name evidence="3" type="ORF">BM_BM1465</name>
    <name evidence="2" type="ORF">BM_Bm1465</name>
</gene>
<dbReference type="RefSeq" id="XP_042932732.1">
    <property type="nucleotide sequence ID" value="XM_043076798.1"/>
</dbReference>
<organism evidence="2">
    <name type="scientific">Brugia malayi</name>
    <name type="common">Filarial nematode worm</name>
    <dbReference type="NCBI Taxonomy" id="6279"/>
    <lineage>
        <taxon>Eukaryota</taxon>
        <taxon>Metazoa</taxon>
        <taxon>Ecdysozoa</taxon>
        <taxon>Nematoda</taxon>
        <taxon>Chromadorea</taxon>
        <taxon>Rhabditida</taxon>
        <taxon>Spirurina</taxon>
        <taxon>Spiruromorpha</taxon>
        <taxon>Filarioidea</taxon>
        <taxon>Onchocercidae</taxon>
        <taxon>Brugia</taxon>
    </lineage>
</organism>
<accession>A0A1U7F1U3</accession>
<reference evidence="2 4" key="1">
    <citation type="journal article" date="2007" name="Science">
        <title>Draft genome of the filarial nematode parasite Brugia malayi.</title>
        <authorList>
            <person name="Ghedin E."/>
            <person name="Wang S."/>
            <person name="Spiro D."/>
            <person name="Caler E."/>
            <person name="Zhao Q."/>
            <person name="Crabtree J."/>
            <person name="Allen J.E."/>
            <person name="Delcher A.L."/>
            <person name="Guiliano D.B."/>
            <person name="Miranda-Saavedra D."/>
            <person name="Angiuoli S.V."/>
            <person name="Creasy T."/>
            <person name="Amedeo P."/>
            <person name="Haas B."/>
            <person name="El-Sayed N.M."/>
            <person name="Wortman J.R."/>
            <person name="Feldblyum T."/>
            <person name="Tallon L."/>
            <person name="Schatz M."/>
            <person name="Shumway M."/>
            <person name="Koo H."/>
            <person name="Salzberg S.L."/>
            <person name="Schobel S."/>
            <person name="Pertea M."/>
            <person name="Pop M."/>
            <person name="White O."/>
            <person name="Barton G.J."/>
            <person name="Carlow C.K."/>
            <person name="Crawford M.J."/>
            <person name="Daub J."/>
            <person name="Dimmic M.W."/>
            <person name="Estes C.F."/>
            <person name="Foster J.M."/>
            <person name="Ganatra M."/>
            <person name="Gregory W.F."/>
            <person name="Johnson N.M."/>
            <person name="Jin J."/>
            <person name="Komuniecki R."/>
            <person name="Korf I."/>
            <person name="Kumar S."/>
            <person name="Laney S."/>
            <person name="Li B.W."/>
            <person name="Li W."/>
            <person name="Lindblom T.H."/>
            <person name="Lustigman S."/>
            <person name="Ma D."/>
            <person name="Maina C.V."/>
            <person name="Martin D.M."/>
            <person name="McCarter J.P."/>
            <person name="McReynolds L."/>
            <person name="Mitreva M."/>
            <person name="Nutman T.B."/>
            <person name="Parkinson J."/>
            <person name="Peregrin-Alvarez J.M."/>
            <person name="Poole C."/>
            <person name="Ren Q."/>
            <person name="Saunders L."/>
            <person name="Sluder A.E."/>
            <person name="Smith K."/>
            <person name="Stanke M."/>
            <person name="Unnasch T.R."/>
            <person name="Ware J."/>
            <person name="Wei A.D."/>
            <person name="Weil G."/>
            <person name="Williams D.J."/>
            <person name="Zhang Y."/>
            <person name="Williams S.A."/>
            <person name="Fraser-Liggett C."/>
            <person name="Slatko B."/>
            <person name="Blaxter M.L."/>
            <person name="Scott A.L."/>
        </authorList>
    </citation>
    <scope>NUCLEOTIDE SEQUENCE</scope>
    <source>
        <strain evidence="2 4">FR3</strain>
    </source>
</reference>
<dbReference type="EMBL" id="LN857006">
    <property type="protein sequence ID" value="CDP99262.1"/>
    <property type="molecule type" value="Genomic_DNA"/>
</dbReference>